<proteinExistence type="predicted"/>
<dbReference type="AlphaFoldDB" id="A0A1B5L6J5"/>
<sequence>MIDHNRIIGSVSVNSKNITLVIEGLYRAPVSGAYSICLGGVDDGEVVYFGEGSAFAFTDALPVLNVTGPETPPMPGVRLMVFGTAVDLEAATWAVQPPGGAVTQYLTGLLYSPSCGELL</sequence>
<comment type="caution">
    <text evidence="1">The sequence shown here is derived from an EMBL/GenBank/DDBJ whole genome shotgun (WGS) entry which is preliminary data.</text>
</comment>
<dbReference type="Gene3D" id="2.60.120.1560">
    <property type="match status" value="1"/>
</dbReference>
<evidence type="ECO:0000313" key="1">
    <source>
        <dbReference type="EMBL" id="GAO19220.1"/>
    </source>
</evidence>
<reference evidence="2" key="1">
    <citation type="journal article" date="2016" name="Genome Announc.">
        <title>Genome sequence of Ustilaginoidea virens IPU010, a rice pathogenic fungus causing false smut.</title>
        <authorList>
            <person name="Kumagai T."/>
            <person name="Ishii T."/>
            <person name="Terai G."/>
            <person name="Umemura M."/>
            <person name="Machida M."/>
            <person name="Asai K."/>
        </authorList>
    </citation>
    <scope>NUCLEOTIDE SEQUENCE [LARGE SCALE GENOMIC DNA]</scope>
    <source>
        <strain evidence="2">IPU010</strain>
    </source>
</reference>
<accession>A0A1B5L6J5</accession>
<gene>
    <name evidence="1" type="ORF">UVI_02008120</name>
</gene>
<dbReference type="EMBL" id="BBTG02000003">
    <property type="protein sequence ID" value="GAO19220.1"/>
    <property type="molecule type" value="Genomic_DNA"/>
</dbReference>
<evidence type="ECO:0008006" key="3">
    <source>
        <dbReference type="Google" id="ProtNLM"/>
    </source>
</evidence>
<evidence type="ECO:0000313" key="2">
    <source>
        <dbReference type="Proteomes" id="UP000054053"/>
    </source>
</evidence>
<name>A0A1B5L6J5_USTVR</name>
<protein>
    <recommendedName>
        <fullName evidence="3">PA14 domain-containing protein</fullName>
    </recommendedName>
</protein>
<organism evidence="1 2">
    <name type="scientific">Ustilaginoidea virens</name>
    <name type="common">Rice false smut fungus</name>
    <name type="synonym">Villosiclava virens</name>
    <dbReference type="NCBI Taxonomy" id="1159556"/>
    <lineage>
        <taxon>Eukaryota</taxon>
        <taxon>Fungi</taxon>
        <taxon>Dikarya</taxon>
        <taxon>Ascomycota</taxon>
        <taxon>Pezizomycotina</taxon>
        <taxon>Sordariomycetes</taxon>
        <taxon>Hypocreomycetidae</taxon>
        <taxon>Hypocreales</taxon>
        <taxon>Clavicipitaceae</taxon>
        <taxon>Ustilaginoidea</taxon>
    </lineage>
</organism>
<dbReference type="Proteomes" id="UP000054053">
    <property type="component" value="Unassembled WGS sequence"/>
</dbReference>